<sequence length="462" mass="50168">MSAVLRAFVVLLVLMLAGGHAAAADDASAQVWPERLQGHGGPVRSVMLDEEDARALTTSFDYSVILWTFEPGAGHVVHRMIGHEAAANDASFVGDRRAVSVGDDGAIILWNLTDGAMLDRVDTGDDKTLAVSVSADGRFAVTASWDRTARVYALEGDRLSPRAVLEGHRGNVNAVAFSQDASRVFTASYDGTIRVFDRETGEMLREVYSHGWGVNVMRLLPDERHLAFGATDGAVAVIDIAQGTVFKQLAGHERPVLSLALSRDGSRLASGGGDGRIRVYDTGEWGLLEEFENPYGPVWGLALPKGGAVALYTGLDDHVNIWQVAPRKPFEPVDSHFPRRFQVSADDDLGQRQFARKCSVCHTLTPDGGNRAGPTLYGVFGRRVGTLPGYPYSEALKRLDFVWNEQTISDLFDHGPDVVTPGSKMPIQRLRSDEERDALVAYLKRATAPADGRAESQGEQKQ</sequence>
<dbReference type="PROSITE" id="PS51007">
    <property type="entry name" value="CYTC"/>
    <property type="match status" value="1"/>
</dbReference>
<evidence type="ECO:0000313" key="13">
    <source>
        <dbReference type="Proteomes" id="UP000219331"/>
    </source>
</evidence>
<dbReference type="PROSITE" id="PS50294">
    <property type="entry name" value="WD_REPEATS_REGION"/>
    <property type="match status" value="2"/>
</dbReference>
<evidence type="ECO:0000256" key="3">
    <source>
        <dbReference type="ARBA" id="ARBA00022617"/>
    </source>
</evidence>
<dbReference type="SUPFAM" id="SSF46626">
    <property type="entry name" value="Cytochrome c"/>
    <property type="match status" value="1"/>
</dbReference>
<evidence type="ECO:0000256" key="2">
    <source>
        <dbReference type="ARBA" id="ARBA00022574"/>
    </source>
</evidence>
<feature type="repeat" description="WD" evidence="8">
    <location>
        <begin position="165"/>
        <end position="206"/>
    </location>
</feature>
<dbReference type="CDD" id="cd00200">
    <property type="entry name" value="WD40"/>
    <property type="match status" value="1"/>
</dbReference>
<name>A0A285S9J6_9HYPH</name>
<organism evidence="12 13">
    <name type="scientific">Stappia indica</name>
    <dbReference type="NCBI Taxonomy" id="538381"/>
    <lineage>
        <taxon>Bacteria</taxon>
        <taxon>Pseudomonadati</taxon>
        <taxon>Pseudomonadota</taxon>
        <taxon>Alphaproteobacteria</taxon>
        <taxon>Hyphomicrobiales</taxon>
        <taxon>Stappiaceae</taxon>
        <taxon>Stappia</taxon>
    </lineage>
</organism>
<keyword evidence="10" id="KW-0732">Signal</keyword>
<dbReference type="SUPFAM" id="SSF50978">
    <property type="entry name" value="WD40 repeat-like"/>
    <property type="match status" value="1"/>
</dbReference>
<evidence type="ECO:0000313" key="12">
    <source>
        <dbReference type="EMBL" id="SOC04267.1"/>
    </source>
</evidence>
<feature type="repeat" description="WD" evidence="8">
    <location>
        <begin position="249"/>
        <end position="281"/>
    </location>
</feature>
<dbReference type="GO" id="GO:0046872">
    <property type="term" value="F:metal ion binding"/>
    <property type="evidence" value="ECO:0007669"/>
    <property type="project" value="UniProtKB-KW"/>
</dbReference>
<dbReference type="PANTHER" id="PTHR19848:SF8">
    <property type="entry name" value="F-BOX AND WD REPEAT DOMAIN CONTAINING 7"/>
    <property type="match status" value="1"/>
</dbReference>
<evidence type="ECO:0000256" key="9">
    <source>
        <dbReference type="PROSITE-ProRule" id="PRU00433"/>
    </source>
</evidence>
<dbReference type="InterPro" id="IPR001680">
    <property type="entry name" value="WD40_rpt"/>
</dbReference>
<feature type="repeat" description="WD" evidence="8">
    <location>
        <begin position="80"/>
        <end position="120"/>
    </location>
</feature>
<evidence type="ECO:0000256" key="1">
    <source>
        <dbReference type="ARBA" id="ARBA00022448"/>
    </source>
</evidence>
<dbReference type="STRING" id="538381.GCA_001696535_00040"/>
<dbReference type="PROSITE" id="PS00678">
    <property type="entry name" value="WD_REPEATS_1"/>
    <property type="match status" value="1"/>
</dbReference>
<keyword evidence="3 9" id="KW-0349">Heme</keyword>
<dbReference type="AlphaFoldDB" id="A0A285S9J6"/>
<keyword evidence="6" id="KW-0249">Electron transport</keyword>
<dbReference type="InterPro" id="IPR019775">
    <property type="entry name" value="WD40_repeat_CS"/>
</dbReference>
<dbReference type="InterPro" id="IPR036322">
    <property type="entry name" value="WD40_repeat_dom_sf"/>
</dbReference>
<keyword evidence="13" id="KW-1185">Reference proteome</keyword>
<reference evidence="12 13" key="1">
    <citation type="submission" date="2017-08" db="EMBL/GenBank/DDBJ databases">
        <authorList>
            <person name="de Groot N.N."/>
        </authorList>
    </citation>
    <scope>NUCLEOTIDE SEQUENCE [LARGE SCALE GENOMIC DNA]</scope>
    <source>
        <strain evidence="12 13">USBA 352</strain>
    </source>
</reference>
<dbReference type="EMBL" id="OBML01000004">
    <property type="protein sequence ID" value="SOC04267.1"/>
    <property type="molecule type" value="Genomic_DNA"/>
</dbReference>
<dbReference type="PANTHER" id="PTHR19848">
    <property type="entry name" value="WD40 REPEAT PROTEIN"/>
    <property type="match status" value="1"/>
</dbReference>
<dbReference type="Pfam" id="PF00034">
    <property type="entry name" value="Cytochrom_C"/>
    <property type="match status" value="1"/>
</dbReference>
<accession>A0A285S9J6</accession>
<evidence type="ECO:0000256" key="8">
    <source>
        <dbReference type="PROSITE-ProRule" id="PRU00221"/>
    </source>
</evidence>
<dbReference type="PRINTS" id="PR00604">
    <property type="entry name" value="CYTCHRMECIAB"/>
</dbReference>
<dbReference type="Gene3D" id="2.130.10.10">
    <property type="entry name" value="YVTN repeat-like/Quinoprotein amine dehydrogenase"/>
    <property type="match status" value="2"/>
</dbReference>
<keyword evidence="4 9" id="KW-0479">Metal-binding</keyword>
<dbReference type="Pfam" id="PF00400">
    <property type="entry name" value="WD40"/>
    <property type="match status" value="3"/>
</dbReference>
<dbReference type="InterPro" id="IPR009056">
    <property type="entry name" value="Cyt_c-like_dom"/>
</dbReference>
<protein>
    <submittedName>
        <fullName evidence="12">Cytochrome c</fullName>
    </submittedName>
</protein>
<evidence type="ECO:0000256" key="6">
    <source>
        <dbReference type="ARBA" id="ARBA00022982"/>
    </source>
</evidence>
<proteinExistence type="predicted"/>
<dbReference type="Gene3D" id="1.10.760.10">
    <property type="entry name" value="Cytochrome c-like domain"/>
    <property type="match status" value="1"/>
</dbReference>
<dbReference type="Proteomes" id="UP000219331">
    <property type="component" value="Unassembled WGS sequence"/>
</dbReference>
<evidence type="ECO:0000256" key="5">
    <source>
        <dbReference type="ARBA" id="ARBA00022737"/>
    </source>
</evidence>
<evidence type="ECO:0000256" key="7">
    <source>
        <dbReference type="ARBA" id="ARBA00023004"/>
    </source>
</evidence>
<keyword evidence="7 9" id="KW-0408">Iron</keyword>
<keyword evidence="2 8" id="KW-0853">WD repeat</keyword>
<dbReference type="SMART" id="SM00320">
    <property type="entry name" value="WD40"/>
    <property type="match status" value="7"/>
</dbReference>
<dbReference type="InterPro" id="IPR002327">
    <property type="entry name" value="Cyt_c_1A/1B"/>
</dbReference>
<feature type="domain" description="Cytochrome c" evidence="11">
    <location>
        <begin position="345"/>
        <end position="447"/>
    </location>
</feature>
<dbReference type="InterPro" id="IPR036909">
    <property type="entry name" value="Cyt_c-like_dom_sf"/>
</dbReference>
<evidence type="ECO:0000256" key="4">
    <source>
        <dbReference type="ARBA" id="ARBA00022723"/>
    </source>
</evidence>
<feature type="signal peptide" evidence="10">
    <location>
        <begin position="1"/>
        <end position="23"/>
    </location>
</feature>
<keyword evidence="5" id="KW-0677">Repeat</keyword>
<dbReference type="PROSITE" id="PS50082">
    <property type="entry name" value="WD_REPEATS_2"/>
    <property type="match status" value="4"/>
</dbReference>
<feature type="chain" id="PRO_5012493226" evidence="10">
    <location>
        <begin position="24"/>
        <end position="462"/>
    </location>
</feature>
<evidence type="ECO:0000259" key="11">
    <source>
        <dbReference type="PROSITE" id="PS51007"/>
    </source>
</evidence>
<dbReference type="InterPro" id="IPR015943">
    <property type="entry name" value="WD40/YVTN_repeat-like_dom_sf"/>
</dbReference>
<dbReference type="GO" id="GO:0009055">
    <property type="term" value="F:electron transfer activity"/>
    <property type="evidence" value="ECO:0007669"/>
    <property type="project" value="InterPro"/>
</dbReference>
<keyword evidence="1" id="KW-0813">Transport</keyword>
<gene>
    <name evidence="12" type="ORF">SAMN05421512_104354</name>
</gene>
<dbReference type="GO" id="GO:0020037">
    <property type="term" value="F:heme binding"/>
    <property type="evidence" value="ECO:0007669"/>
    <property type="project" value="InterPro"/>
</dbReference>
<feature type="repeat" description="WD" evidence="8">
    <location>
        <begin position="36"/>
        <end position="67"/>
    </location>
</feature>
<evidence type="ECO:0000256" key="10">
    <source>
        <dbReference type="SAM" id="SignalP"/>
    </source>
</evidence>